<sequence length="370" mass="42712">MSSNTIQQRFHYMDNLRALAMLAGIVFHASLAYSPMLHFFWLSADHQSSKSIDVIAWFSHLFRMPLFFLIAGFFAMLLIEKRGVMSMIGNRAMRVLVPLSIFLPLVLMSIGAGINWAGSHVEHQSPALAYIYPMMQSETDSSQPINLTHLWFLYYLCFMYLLLVFLHQLKLFQFEWLKRVLNPWVLMVIFPLLLAPVFYLIPAPHPAPEGLMPLLWPFGFYGLFFLVGALLFKQQGLIDQLDKYLYVLLAAGLGSYVYFAFRMPASDGNLLMAISESITAVSMTWVCLIAGKRWLNQHNKTFRYIAGSSYWIYIIHLPVLFIIQFVLLDYEWNLWLELGLSSLLTMVFGLITYALFVRWSPVGWLLNGKR</sequence>
<dbReference type="InterPro" id="IPR050623">
    <property type="entry name" value="Glucan_succinyl_AcylTrfase"/>
</dbReference>
<dbReference type="EC" id="2.1.-.-" evidence="2"/>
<dbReference type="GO" id="GO:0016747">
    <property type="term" value="F:acyltransferase activity, transferring groups other than amino-acyl groups"/>
    <property type="evidence" value="ECO:0007669"/>
    <property type="project" value="InterPro"/>
</dbReference>
<dbReference type="InterPro" id="IPR002656">
    <property type="entry name" value="Acyl_transf_3_dom"/>
</dbReference>
<feature type="domain" description="Acyltransferase 3" evidence="1">
    <location>
        <begin position="11"/>
        <end position="353"/>
    </location>
</feature>
<name>A0A3B0VX82_9ZZZZ</name>
<proteinExistence type="predicted"/>
<dbReference type="Pfam" id="PF01757">
    <property type="entry name" value="Acyl_transf_3"/>
    <property type="match status" value="1"/>
</dbReference>
<dbReference type="PANTHER" id="PTHR36927">
    <property type="entry name" value="BLR4337 PROTEIN"/>
    <property type="match status" value="1"/>
</dbReference>
<dbReference type="EMBL" id="UOFA01000023">
    <property type="protein sequence ID" value="VAW43742.1"/>
    <property type="molecule type" value="Genomic_DNA"/>
</dbReference>
<gene>
    <name evidence="2" type="ORF">MNBD_GAMMA02-1295</name>
</gene>
<keyword evidence="2" id="KW-0808">Transferase</keyword>
<protein>
    <submittedName>
        <fullName evidence="2">Glucans biosynthesis protein C</fullName>
        <ecNumber evidence="2">2.1.-.-</ecNumber>
    </submittedName>
</protein>
<dbReference type="AlphaFoldDB" id="A0A3B0VX82"/>
<accession>A0A3B0VX82</accession>
<reference evidence="2" key="1">
    <citation type="submission" date="2018-06" db="EMBL/GenBank/DDBJ databases">
        <authorList>
            <person name="Zhirakovskaya E."/>
        </authorList>
    </citation>
    <scope>NUCLEOTIDE SEQUENCE</scope>
</reference>
<evidence type="ECO:0000259" key="1">
    <source>
        <dbReference type="Pfam" id="PF01757"/>
    </source>
</evidence>
<organism evidence="2">
    <name type="scientific">hydrothermal vent metagenome</name>
    <dbReference type="NCBI Taxonomy" id="652676"/>
    <lineage>
        <taxon>unclassified sequences</taxon>
        <taxon>metagenomes</taxon>
        <taxon>ecological metagenomes</taxon>
    </lineage>
</organism>
<dbReference type="PANTHER" id="PTHR36927:SF1">
    <property type="entry name" value="MDO-LIKE PROTEIN"/>
    <property type="match status" value="1"/>
</dbReference>
<evidence type="ECO:0000313" key="2">
    <source>
        <dbReference type="EMBL" id="VAW43742.1"/>
    </source>
</evidence>